<reference evidence="1 2" key="1">
    <citation type="journal article" date="2024" name="Microbiol. Resour. Announc.">
        <title>Genome annotations for the ascomycete fungi Trichoderma harzianum, Trichoderma aggressivum, and Purpureocillium lilacinum.</title>
        <authorList>
            <person name="Beijen E.P.W."/>
            <person name="Ohm R.A."/>
        </authorList>
    </citation>
    <scope>NUCLEOTIDE SEQUENCE [LARGE SCALE GENOMIC DNA]</scope>
    <source>
        <strain evidence="1 2">CBS 150709</strain>
    </source>
</reference>
<proteinExistence type="predicted"/>
<dbReference type="Proteomes" id="UP001287286">
    <property type="component" value="Unassembled WGS sequence"/>
</dbReference>
<organism evidence="1 2">
    <name type="scientific">Purpureocillium lilacinum</name>
    <name type="common">Paecilomyces lilacinus</name>
    <dbReference type="NCBI Taxonomy" id="33203"/>
    <lineage>
        <taxon>Eukaryota</taxon>
        <taxon>Fungi</taxon>
        <taxon>Dikarya</taxon>
        <taxon>Ascomycota</taxon>
        <taxon>Pezizomycotina</taxon>
        <taxon>Sordariomycetes</taxon>
        <taxon>Hypocreomycetidae</taxon>
        <taxon>Hypocreales</taxon>
        <taxon>Ophiocordycipitaceae</taxon>
        <taxon>Purpureocillium</taxon>
    </lineage>
</organism>
<evidence type="ECO:0000313" key="1">
    <source>
        <dbReference type="EMBL" id="KAK4093144.1"/>
    </source>
</evidence>
<gene>
    <name evidence="1" type="ORF">Purlil1_2301</name>
</gene>
<sequence>MHGRDGTTTRAARCAPNERLAVGDPTVSAEDTGAELRNLAPPGTVDWGLGGGPPSLLVPSSSAGGSRGWGFGVSQFHHQVASQAGYTRRGWWVPTSGWGLPEAALLERDGI</sequence>
<protein>
    <submittedName>
        <fullName evidence="1">Uncharacterized protein</fullName>
    </submittedName>
</protein>
<comment type="caution">
    <text evidence="1">The sequence shown here is derived from an EMBL/GenBank/DDBJ whole genome shotgun (WGS) entry which is preliminary data.</text>
</comment>
<evidence type="ECO:0000313" key="2">
    <source>
        <dbReference type="Proteomes" id="UP001287286"/>
    </source>
</evidence>
<keyword evidence="2" id="KW-1185">Reference proteome</keyword>
<dbReference type="EMBL" id="JAWRVI010000006">
    <property type="protein sequence ID" value="KAK4093144.1"/>
    <property type="molecule type" value="Genomic_DNA"/>
</dbReference>
<name>A0ABR0CAD6_PURLI</name>
<accession>A0ABR0CAD6</accession>